<dbReference type="NCBIfam" id="TIGR01428">
    <property type="entry name" value="HAD_type_II"/>
    <property type="match status" value="1"/>
</dbReference>
<dbReference type="KEGG" id="mrob:HH214_03420"/>
<dbReference type="SUPFAM" id="SSF56784">
    <property type="entry name" value="HAD-like"/>
    <property type="match status" value="1"/>
</dbReference>
<organism evidence="3 4">
    <name type="scientific">Mucilaginibacter robiniae</name>
    <dbReference type="NCBI Taxonomy" id="2728022"/>
    <lineage>
        <taxon>Bacteria</taxon>
        <taxon>Pseudomonadati</taxon>
        <taxon>Bacteroidota</taxon>
        <taxon>Sphingobacteriia</taxon>
        <taxon>Sphingobacteriales</taxon>
        <taxon>Sphingobacteriaceae</taxon>
        <taxon>Mucilaginibacter</taxon>
    </lineage>
</organism>
<name>A0A7L5DV53_9SPHI</name>
<protein>
    <submittedName>
        <fullName evidence="3">Haloacid dehalogenase type II</fullName>
    </submittedName>
</protein>
<keyword evidence="4" id="KW-1185">Reference proteome</keyword>
<keyword evidence="2" id="KW-0378">Hydrolase</keyword>
<dbReference type="NCBIfam" id="TIGR01493">
    <property type="entry name" value="HAD-SF-IA-v2"/>
    <property type="match status" value="1"/>
</dbReference>
<dbReference type="PANTHER" id="PTHR43316">
    <property type="entry name" value="HYDROLASE, HALOACID DELAHOGENASE-RELATED"/>
    <property type="match status" value="1"/>
</dbReference>
<evidence type="ECO:0000256" key="2">
    <source>
        <dbReference type="ARBA" id="ARBA00022801"/>
    </source>
</evidence>
<evidence type="ECO:0000313" key="4">
    <source>
        <dbReference type="Proteomes" id="UP000503278"/>
    </source>
</evidence>
<dbReference type="InterPro" id="IPR051540">
    <property type="entry name" value="S-2-haloacid_dehalogenase"/>
</dbReference>
<dbReference type="InterPro" id="IPR023198">
    <property type="entry name" value="PGP-like_dom2"/>
</dbReference>
<dbReference type="Gene3D" id="3.40.50.1000">
    <property type="entry name" value="HAD superfamily/HAD-like"/>
    <property type="match status" value="1"/>
</dbReference>
<dbReference type="CDD" id="cd02588">
    <property type="entry name" value="HAD_L2-DEX"/>
    <property type="match status" value="1"/>
</dbReference>
<dbReference type="EMBL" id="CP051682">
    <property type="protein sequence ID" value="QJD94995.1"/>
    <property type="molecule type" value="Genomic_DNA"/>
</dbReference>
<dbReference type="Pfam" id="PF00702">
    <property type="entry name" value="Hydrolase"/>
    <property type="match status" value="1"/>
</dbReference>
<dbReference type="SFLD" id="SFLDS00003">
    <property type="entry name" value="Haloacid_Dehalogenase"/>
    <property type="match status" value="1"/>
</dbReference>
<dbReference type="InterPro" id="IPR036412">
    <property type="entry name" value="HAD-like_sf"/>
</dbReference>
<dbReference type="RefSeq" id="WP_169606012.1">
    <property type="nucleotide sequence ID" value="NZ_CP051682.1"/>
</dbReference>
<accession>A0A7L5DV53</accession>
<comment type="similarity">
    <text evidence="1">Belongs to the HAD-like hydrolase superfamily. S-2-haloalkanoic acid dehalogenase family.</text>
</comment>
<dbReference type="Gene3D" id="1.10.150.240">
    <property type="entry name" value="Putative phosphatase, domain 2"/>
    <property type="match status" value="1"/>
</dbReference>
<gene>
    <name evidence="3" type="ORF">HH214_03420</name>
</gene>
<dbReference type="PANTHER" id="PTHR43316:SF3">
    <property type="entry name" value="HALOACID DEHALOGENASE, TYPE II (AFU_ORTHOLOGUE AFUA_2G07750)-RELATED"/>
    <property type="match status" value="1"/>
</dbReference>
<evidence type="ECO:0000256" key="1">
    <source>
        <dbReference type="ARBA" id="ARBA00008106"/>
    </source>
</evidence>
<reference evidence="3 4" key="1">
    <citation type="submission" date="2020-04" db="EMBL/GenBank/DDBJ databases">
        <title>Genome sequencing of novel species.</title>
        <authorList>
            <person name="Heo J."/>
            <person name="Kim S.-J."/>
            <person name="Kim J.-S."/>
            <person name="Hong S.-B."/>
            <person name="Kwon S.-W."/>
        </authorList>
    </citation>
    <scope>NUCLEOTIDE SEQUENCE [LARGE SCALE GENOMIC DNA]</scope>
    <source>
        <strain evidence="3 4">F39-2</strain>
    </source>
</reference>
<dbReference type="AlphaFoldDB" id="A0A7L5DV53"/>
<dbReference type="InterPro" id="IPR006439">
    <property type="entry name" value="HAD-SF_hydro_IA"/>
</dbReference>
<dbReference type="Proteomes" id="UP000503278">
    <property type="component" value="Chromosome"/>
</dbReference>
<dbReference type="InterPro" id="IPR006328">
    <property type="entry name" value="2-HAD"/>
</dbReference>
<dbReference type="SFLD" id="SFLDG01129">
    <property type="entry name" value="C1.5:_HAD__Beta-PGM__Phosphata"/>
    <property type="match status" value="1"/>
</dbReference>
<evidence type="ECO:0000313" key="3">
    <source>
        <dbReference type="EMBL" id="QJD94995.1"/>
    </source>
</evidence>
<sequence length="224" mass="24795">MSAKPQLLIFDVNETLLNMEPVKVAITKALKSPFAFKQWFSWLLHYSLVDTVTQSYHTFSEIGQATLKMTAASLNTSIDEEEITHIVQLMQQLEPYPEVVKALDILQQAGYRMATLTNSTAEALQKQLAFAEIASYFERNLSIDGLNVYKPHPETYQAALKELNTAPADSMLIAAHGWDVAGALHAGLQAAFVEREGQALYPLSPPPHLIGKDLLTIAQDLAEL</sequence>
<proteinExistence type="inferred from homology"/>
<dbReference type="InterPro" id="IPR023214">
    <property type="entry name" value="HAD_sf"/>
</dbReference>
<dbReference type="GO" id="GO:0019120">
    <property type="term" value="F:hydrolase activity, acting on acid halide bonds, in C-halide compounds"/>
    <property type="evidence" value="ECO:0007669"/>
    <property type="project" value="InterPro"/>
</dbReference>